<dbReference type="RefSeq" id="WP_108404765.1">
    <property type="nucleotide sequence ID" value="NZ_CP026948.1"/>
</dbReference>
<organism evidence="1 2">
    <name type="scientific">Corynebacterium liangguodongii</name>
    <dbReference type="NCBI Taxonomy" id="2079535"/>
    <lineage>
        <taxon>Bacteria</taxon>
        <taxon>Bacillati</taxon>
        <taxon>Actinomycetota</taxon>
        <taxon>Actinomycetes</taxon>
        <taxon>Mycobacteriales</taxon>
        <taxon>Corynebacteriaceae</taxon>
        <taxon>Corynebacterium</taxon>
    </lineage>
</organism>
<dbReference type="EMBL" id="CP026948">
    <property type="protein sequence ID" value="AWB84757.1"/>
    <property type="molecule type" value="Genomic_DNA"/>
</dbReference>
<dbReference type="InterPro" id="IPR013381">
    <property type="entry name" value="CRISPR-assoc_prot_Cse1"/>
</dbReference>
<dbReference type="Gene3D" id="1.10.132.100">
    <property type="match status" value="1"/>
</dbReference>
<evidence type="ECO:0000313" key="2">
    <source>
        <dbReference type="Proteomes" id="UP000244754"/>
    </source>
</evidence>
<evidence type="ECO:0000313" key="1">
    <source>
        <dbReference type="EMBL" id="AWB84757.1"/>
    </source>
</evidence>
<proteinExistence type="predicted"/>
<dbReference type="NCBIfam" id="TIGR02547">
    <property type="entry name" value="casA_cse1"/>
    <property type="match status" value="1"/>
</dbReference>
<dbReference type="AlphaFoldDB" id="A0A2S0WG55"/>
<protein>
    <submittedName>
        <fullName evidence="1">Type I-E CRISPR-associated protein Cse1/CasA</fullName>
    </submittedName>
</protein>
<dbReference type="KEGG" id="clia:C3E79_09960"/>
<dbReference type="CDD" id="cd09729">
    <property type="entry name" value="Cse1_I-E"/>
    <property type="match status" value="1"/>
</dbReference>
<accession>A0A2S0WG55</accession>
<gene>
    <name evidence="1" type="primary">casA</name>
    <name evidence="1" type="ORF">C3E79_09960</name>
</gene>
<dbReference type="Pfam" id="PF09481">
    <property type="entry name" value="CRISPR_Cse1"/>
    <property type="match status" value="1"/>
</dbReference>
<name>A0A2S0WG55_9CORY</name>
<dbReference type="OrthoDB" id="3187690at2"/>
<keyword evidence="2" id="KW-1185">Reference proteome</keyword>
<sequence>MVQAPPFKRREQAHGKKKSRKRKEDQSLEEAQFNLVDDPWIIVHDTVGTPHTVGIRSLFDGSVQAVSIVGDSPTQDYALLRVLLAIFWRAHHDALAPQLATRKGRDDFEWNEWFAQTRQRLAKDGRDDAVLEYLEKYRDRFELFDPVAPFMQVADLHTESGETSPISRIVPELAQDHFALRAGEARESLTFAEAARWLIHTQAYDHAGNKTGAVGDPRVIRGNVNSKGPGWTGQTGGTVVLRPTLLETLLFNTTKEAVFAGNDDDHPVWEREPDTSAGREEAVPKGSADLATWQARRVRLFPNDGRVTACLLTTGERIVGAGKNVFGDPMTPYRFSKNKSTENNSAYFAQQYDRSRTMWRSLDPLIATQSDPGFDDKTRAPIRPKTLENLGDLAREGTIERDVLNLRIVSMGYGSNASVVETVVSASINLPVVFFEDDELAKEARSTARSAATATTDAAESIGWFAGQLYVAAGGEYVFGSDAADRFLARLEPQFNQWLAAMNWENLDESAERWQQVVLAEAKLQADELVAGAGPKALAGRVVPPRNEGDKPIVLSAGGLRDALARRLRKNLPLVHPKKTSTHKESAS</sequence>
<reference evidence="2" key="1">
    <citation type="submission" date="2018-01" db="EMBL/GenBank/DDBJ databases">
        <authorList>
            <person name="Li J."/>
        </authorList>
    </citation>
    <scope>NUCLEOTIDE SEQUENCE [LARGE SCALE GENOMIC DNA]</scope>
    <source>
        <strain evidence="2">2184</strain>
    </source>
</reference>
<dbReference type="Proteomes" id="UP000244754">
    <property type="component" value="Chromosome"/>
</dbReference>